<protein>
    <recommendedName>
        <fullName evidence="10">C2H2-type domain-containing protein</fullName>
    </recommendedName>
</protein>
<keyword evidence="7" id="KW-0804">Transcription</keyword>
<dbReference type="SUPFAM" id="SSF57667">
    <property type="entry name" value="beta-beta-alpha zinc fingers"/>
    <property type="match status" value="2"/>
</dbReference>
<evidence type="ECO:0000256" key="9">
    <source>
        <dbReference type="PROSITE-ProRule" id="PRU00042"/>
    </source>
</evidence>
<keyword evidence="6" id="KW-0805">Transcription regulation</keyword>
<dbReference type="SMART" id="SM00355">
    <property type="entry name" value="ZnF_C2H2"/>
    <property type="match status" value="4"/>
</dbReference>
<organism evidence="11 12">
    <name type="scientific">Halteria grandinella</name>
    <dbReference type="NCBI Taxonomy" id="5974"/>
    <lineage>
        <taxon>Eukaryota</taxon>
        <taxon>Sar</taxon>
        <taxon>Alveolata</taxon>
        <taxon>Ciliophora</taxon>
        <taxon>Intramacronucleata</taxon>
        <taxon>Spirotrichea</taxon>
        <taxon>Stichotrichia</taxon>
        <taxon>Sporadotrichida</taxon>
        <taxon>Halteriidae</taxon>
        <taxon>Halteria</taxon>
    </lineage>
</organism>
<keyword evidence="3" id="KW-0677">Repeat</keyword>
<dbReference type="AlphaFoldDB" id="A0A8J8NH81"/>
<evidence type="ECO:0000256" key="8">
    <source>
        <dbReference type="ARBA" id="ARBA00023242"/>
    </source>
</evidence>
<keyword evidence="2" id="KW-0479">Metal-binding</keyword>
<dbReference type="GO" id="GO:0005634">
    <property type="term" value="C:nucleus"/>
    <property type="evidence" value="ECO:0007669"/>
    <property type="project" value="UniProtKB-SubCell"/>
</dbReference>
<evidence type="ECO:0000313" key="11">
    <source>
        <dbReference type="EMBL" id="TNV75337.1"/>
    </source>
</evidence>
<keyword evidence="8" id="KW-0539">Nucleus</keyword>
<evidence type="ECO:0000256" key="5">
    <source>
        <dbReference type="ARBA" id="ARBA00022833"/>
    </source>
</evidence>
<gene>
    <name evidence="11" type="ORF">FGO68_gene9798</name>
</gene>
<keyword evidence="5" id="KW-0862">Zinc</keyword>
<accession>A0A8J8NH81</accession>
<evidence type="ECO:0000256" key="6">
    <source>
        <dbReference type="ARBA" id="ARBA00023015"/>
    </source>
</evidence>
<dbReference type="PANTHER" id="PTHR46179">
    <property type="entry name" value="ZINC FINGER PROTEIN"/>
    <property type="match status" value="1"/>
</dbReference>
<dbReference type="Proteomes" id="UP000785679">
    <property type="component" value="Unassembled WGS sequence"/>
</dbReference>
<keyword evidence="12" id="KW-1185">Reference proteome</keyword>
<dbReference type="Pfam" id="PF00096">
    <property type="entry name" value="zf-C2H2"/>
    <property type="match status" value="3"/>
</dbReference>
<feature type="domain" description="C2H2-type" evidence="10">
    <location>
        <begin position="6"/>
        <end position="33"/>
    </location>
</feature>
<dbReference type="GO" id="GO:0006357">
    <property type="term" value="P:regulation of transcription by RNA polymerase II"/>
    <property type="evidence" value="ECO:0007669"/>
    <property type="project" value="TreeGrafter"/>
</dbReference>
<evidence type="ECO:0000256" key="7">
    <source>
        <dbReference type="ARBA" id="ARBA00023163"/>
    </source>
</evidence>
<dbReference type="EMBL" id="RRYP01015810">
    <property type="protein sequence ID" value="TNV75337.1"/>
    <property type="molecule type" value="Genomic_DNA"/>
</dbReference>
<dbReference type="PROSITE" id="PS00028">
    <property type="entry name" value="ZINC_FINGER_C2H2_1"/>
    <property type="match status" value="3"/>
</dbReference>
<reference evidence="11" key="1">
    <citation type="submission" date="2019-06" db="EMBL/GenBank/DDBJ databases">
        <authorList>
            <person name="Zheng W."/>
        </authorList>
    </citation>
    <scope>NUCLEOTIDE SEQUENCE</scope>
    <source>
        <strain evidence="11">QDHG01</strain>
    </source>
</reference>
<dbReference type="OrthoDB" id="3437960at2759"/>
<dbReference type="PROSITE" id="PS50157">
    <property type="entry name" value="ZINC_FINGER_C2H2_2"/>
    <property type="match status" value="3"/>
</dbReference>
<evidence type="ECO:0000256" key="2">
    <source>
        <dbReference type="ARBA" id="ARBA00022723"/>
    </source>
</evidence>
<evidence type="ECO:0000256" key="1">
    <source>
        <dbReference type="ARBA" id="ARBA00004123"/>
    </source>
</evidence>
<sequence>MKERKYECPFCDLRCHKQDDLVVHLRKHEKARPFKCARCVKRFASVGNLNRHFIVHSQKKLFHCPICEKEFKYKSSLKLHMQRLHEQKPKQRYTKTKVGFQCKHKDCGLMFKNLRELQMHHERYAQQECLMVRKGIKEQIKKIKEQIKAQWLKNNEMRQKLKEIRVDLRKEQKLHQKRIS</sequence>
<keyword evidence="4 9" id="KW-0863">Zinc-finger</keyword>
<dbReference type="FunFam" id="3.30.160.60:FF:000446">
    <property type="entry name" value="Zinc finger protein"/>
    <property type="match status" value="1"/>
</dbReference>
<feature type="domain" description="C2H2-type" evidence="10">
    <location>
        <begin position="62"/>
        <end position="90"/>
    </location>
</feature>
<dbReference type="FunFam" id="3.30.160.60:FF:000100">
    <property type="entry name" value="Zinc finger 45-like"/>
    <property type="match status" value="1"/>
</dbReference>
<dbReference type="Gene3D" id="3.30.160.60">
    <property type="entry name" value="Classic Zinc Finger"/>
    <property type="match status" value="2"/>
</dbReference>
<dbReference type="InterPro" id="IPR051061">
    <property type="entry name" value="Zinc_finger_trans_reg"/>
</dbReference>
<comment type="caution">
    <text evidence="11">The sequence shown here is derived from an EMBL/GenBank/DDBJ whole genome shotgun (WGS) entry which is preliminary data.</text>
</comment>
<dbReference type="GO" id="GO:0008270">
    <property type="term" value="F:zinc ion binding"/>
    <property type="evidence" value="ECO:0007669"/>
    <property type="project" value="UniProtKB-KW"/>
</dbReference>
<dbReference type="InterPro" id="IPR013087">
    <property type="entry name" value="Znf_C2H2_type"/>
</dbReference>
<comment type="subcellular location">
    <subcellularLocation>
        <location evidence="1">Nucleus</location>
    </subcellularLocation>
</comment>
<dbReference type="PANTHER" id="PTHR46179:SF13">
    <property type="entry name" value="C2H2-TYPE DOMAIN-CONTAINING PROTEIN"/>
    <property type="match status" value="1"/>
</dbReference>
<proteinExistence type="predicted"/>
<evidence type="ECO:0000256" key="4">
    <source>
        <dbReference type="ARBA" id="ARBA00022771"/>
    </source>
</evidence>
<name>A0A8J8NH81_HALGN</name>
<dbReference type="InterPro" id="IPR036236">
    <property type="entry name" value="Znf_C2H2_sf"/>
</dbReference>
<evidence type="ECO:0000259" key="10">
    <source>
        <dbReference type="PROSITE" id="PS50157"/>
    </source>
</evidence>
<evidence type="ECO:0000313" key="12">
    <source>
        <dbReference type="Proteomes" id="UP000785679"/>
    </source>
</evidence>
<feature type="domain" description="C2H2-type" evidence="10">
    <location>
        <begin position="34"/>
        <end position="61"/>
    </location>
</feature>
<evidence type="ECO:0000256" key="3">
    <source>
        <dbReference type="ARBA" id="ARBA00022737"/>
    </source>
</evidence>